<sequence length="406" mass="44450">MNIAVPYRSTLELMDDGGEERIRDAVVAEFSPLLFASLPRKDQRLRGEQYLRGLLAAVGRKSIRNIASAFADPAAEQRMQHFITSSTWSWAPVREALARYADRTTAPQAWIVRSMSIPKEGERSVGVDHGFDPHLRRTFRGQQAFGVWFASDRVSTPVNWRLLLSGPWTRSLPRRARAGAPGGLDPRTPEGCAVAAVLEDVGTWDVPSRPVVLDICSERGVAAAYRLAAAGIPVIARLAGNVRFVADHPALPAWLRRPMAAHDLMESVKGLRRSTTWVPPEDPGATHTTLTAAVQAVPAARDAYDRSNRAFALLGEWHRSRRPVSELWITNMTEVPAGPLIQLTKLTLRVRHDLSAIGVPAGLKDFEGRSFHGWHRHITLASAAHTIRALSAAGQAGRGSARVPTA</sequence>
<dbReference type="Proteomes" id="UP001500443">
    <property type="component" value="Unassembled WGS sequence"/>
</dbReference>
<dbReference type="RefSeq" id="WP_344291896.1">
    <property type="nucleotide sequence ID" value="NZ_BAAAPF010000179.1"/>
</dbReference>
<evidence type="ECO:0000313" key="2">
    <source>
        <dbReference type="EMBL" id="GAA2136912.1"/>
    </source>
</evidence>
<accession>A0ABN2Z510</accession>
<dbReference type="PANTHER" id="PTHR33627:SF1">
    <property type="entry name" value="TRANSPOSASE"/>
    <property type="match status" value="1"/>
</dbReference>
<evidence type="ECO:0000313" key="3">
    <source>
        <dbReference type="Proteomes" id="UP001500443"/>
    </source>
</evidence>
<feature type="domain" description="Transposase IS701-like DDE" evidence="1">
    <location>
        <begin position="34"/>
        <end position="252"/>
    </location>
</feature>
<organism evidence="2 3">
    <name type="scientific">Streptomyces synnematoformans</name>
    <dbReference type="NCBI Taxonomy" id="415721"/>
    <lineage>
        <taxon>Bacteria</taxon>
        <taxon>Bacillati</taxon>
        <taxon>Actinomycetota</taxon>
        <taxon>Actinomycetes</taxon>
        <taxon>Kitasatosporales</taxon>
        <taxon>Streptomycetaceae</taxon>
        <taxon>Streptomyces</taxon>
    </lineage>
</organism>
<dbReference type="InterPro" id="IPR039365">
    <property type="entry name" value="IS701-like"/>
</dbReference>
<dbReference type="EMBL" id="BAAAPF010000179">
    <property type="protein sequence ID" value="GAA2136912.1"/>
    <property type="molecule type" value="Genomic_DNA"/>
</dbReference>
<gene>
    <name evidence="2" type="ORF">GCM10009802_45860</name>
</gene>
<evidence type="ECO:0000259" key="1">
    <source>
        <dbReference type="Pfam" id="PF13546"/>
    </source>
</evidence>
<reference evidence="2 3" key="1">
    <citation type="journal article" date="2019" name="Int. J. Syst. Evol. Microbiol.">
        <title>The Global Catalogue of Microorganisms (GCM) 10K type strain sequencing project: providing services to taxonomists for standard genome sequencing and annotation.</title>
        <authorList>
            <consortium name="The Broad Institute Genomics Platform"/>
            <consortium name="The Broad Institute Genome Sequencing Center for Infectious Disease"/>
            <person name="Wu L."/>
            <person name="Ma J."/>
        </authorList>
    </citation>
    <scope>NUCLEOTIDE SEQUENCE [LARGE SCALE GENOMIC DNA]</scope>
    <source>
        <strain evidence="2 3">JCM 15481</strain>
    </source>
</reference>
<dbReference type="Pfam" id="PF13546">
    <property type="entry name" value="DDE_5"/>
    <property type="match status" value="1"/>
</dbReference>
<keyword evidence="3" id="KW-1185">Reference proteome</keyword>
<comment type="caution">
    <text evidence="2">The sequence shown here is derived from an EMBL/GenBank/DDBJ whole genome shotgun (WGS) entry which is preliminary data.</text>
</comment>
<proteinExistence type="predicted"/>
<protein>
    <submittedName>
        <fullName evidence="2">Transposase</fullName>
    </submittedName>
</protein>
<name>A0ABN2Z510_9ACTN</name>
<dbReference type="InterPro" id="IPR038721">
    <property type="entry name" value="IS701-like_DDE_dom"/>
</dbReference>
<dbReference type="PANTHER" id="PTHR33627">
    <property type="entry name" value="TRANSPOSASE"/>
    <property type="match status" value="1"/>
</dbReference>